<evidence type="ECO:0000259" key="2">
    <source>
        <dbReference type="Pfam" id="PF05157"/>
    </source>
</evidence>
<feature type="region of interest" description="Disordered" evidence="1">
    <location>
        <begin position="147"/>
        <end position="263"/>
    </location>
</feature>
<dbReference type="InterPro" id="IPR007831">
    <property type="entry name" value="T2SS_GspE_N"/>
</dbReference>
<accession>A0A0F6W708</accession>
<feature type="compositionally biased region" description="Gly residues" evidence="1">
    <location>
        <begin position="435"/>
        <end position="448"/>
    </location>
</feature>
<feature type="compositionally biased region" description="Basic and acidic residues" evidence="1">
    <location>
        <begin position="687"/>
        <end position="703"/>
    </location>
</feature>
<feature type="compositionally biased region" description="Pro residues" evidence="1">
    <location>
        <begin position="247"/>
        <end position="256"/>
    </location>
</feature>
<dbReference type="SUPFAM" id="SSF160246">
    <property type="entry name" value="EspE N-terminal domain-like"/>
    <property type="match status" value="1"/>
</dbReference>
<feature type="compositionally biased region" description="Low complexity" evidence="1">
    <location>
        <begin position="544"/>
        <end position="554"/>
    </location>
</feature>
<dbReference type="Gene3D" id="1.25.10.10">
    <property type="entry name" value="Leucine-rich Repeat Variant"/>
    <property type="match status" value="1"/>
</dbReference>
<dbReference type="Proteomes" id="UP000034883">
    <property type="component" value="Chromosome"/>
</dbReference>
<sequence length="1040" mass="113309">MVPVRKIEEALQKQVVSGGEMSSVLLELDAVAENTLAAYCAALYALLPATRDEVMRVPRDTVRIVPREIAERHRLVPLAVDGGTLLVALARPLDADVEEQLGFLLGFELVTRIVCDVRISAALVHHYAIDAPPRHTRLIDKLRARDPGPVPYVAPPQDGKVDRQSLSHMPQKRPSVADWLDEEDDEEETAPPPSTPIVRASQVPESRTTDPLGVPREVVERHVREAPQRPSSLPPPQPVGTTGKPPTDAPEQPPKSDPGSETARALRRLRGPLTAAHAVKLLEQAEHRDEILEVFFAFSRQFFDYAALFVVHDDVADGRDAFGSGAGLDAVRRIAVPLDVPGTFGEVRRSLKPHVGRLAASDLDRLVLRDLSRGATTPALVMPVAIRGRAVLMLYADRAGDSFTVADLPELVAFVPRVVDAFERLILRRKRGPGYQRGTGGDRGGASGGEEPSEGERAGSERDTLKMAARAMAEITPVTRPRASWAGAQPTPSTPPDALPVLSRPEDAPRLPDRASLRDRAGREPAQPVATPQRAAPVASRWESVAPPAASSAPGLETVPSEPPRPAVSRTASSPGLDVAALARSSAPRSATLRSMLGIPRAAPLPPEANVSLPPVSERPPPAPARDDDEPELTLAYDTNGADSGEHDLASDLTPEPPRSAAPRAGGAYIVRDAGVDVVTAAPPKRNATERPRSMRPDPRAEVSEDDVPVTQEVIHVPAIEARRQRPADSAPPQRHAAPPSSVESPTVIVDMGDQVNAMVVDLSRCGPDGEQAIVDSLVRMGEVALPTLAQAFPGPLWFDRRRPYRRMPRGRDVSAIGRALVAFRERAAPYVASLLDVAQSDRRFYATLVAGEIVHPTLVAALADRVFDDDDGVRAAALEILPRFRSFKAEWVETLAQLRRAAKIRGRDPEKRRRAARALGALRDAGSVRLLIELLDDEDQDLADVAHRALVEIACEDMGTAARRWMPWLQKNERRHRIEWLIDALSHSDESIRTAAGDELKSLTQQYYGFHPAATRKEREVAQQKYRRWWEEEGARQFG</sequence>
<feature type="region of interest" description="Disordered" evidence="1">
    <location>
        <begin position="432"/>
        <end position="461"/>
    </location>
</feature>
<feature type="domain" description="Type II secretion system protein GspE N-terminal" evidence="2">
    <location>
        <begin position="47"/>
        <end position="129"/>
    </location>
</feature>
<dbReference type="InterPro" id="IPR004155">
    <property type="entry name" value="PBS_lyase_HEAT"/>
</dbReference>
<feature type="region of interest" description="Disordered" evidence="1">
    <location>
        <begin position="476"/>
        <end position="667"/>
    </location>
</feature>
<dbReference type="STRING" id="927083.DB32_006191"/>
<reference evidence="3 4" key="1">
    <citation type="submission" date="2015-03" db="EMBL/GenBank/DDBJ databases">
        <title>Genome assembly of Sandaracinus amylolyticus DSM 53668.</title>
        <authorList>
            <person name="Sharma G."/>
            <person name="Subramanian S."/>
        </authorList>
    </citation>
    <scope>NUCLEOTIDE SEQUENCE [LARGE SCALE GENOMIC DNA]</scope>
    <source>
        <strain evidence="3 4">DSM 53668</strain>
    </source>
</reference>
<dbReference type="InterPro" id="IPR016024">
    <property type="entry name" value="ARM-type_fold"/>
</dbReference>
<name>A0A0F6W708_9BACT</name>
<dbReference type="KEGG" id="samy:DB32_006191"/>
<evidence type="ECO:0000313" key="3">
    <source>
        <dbReference type="EMBL" id="AKF09042.1"/>
    </source>
</evidence>
<dbReference type="Gene3D" id="3.30.300.160">
    <property type="entry name" value="Type II secretion system, protein E, N-terminal domain"/>
    <property type="match status" value="1"/>
</dbReference>
<gene>
    <name evidence="3" type="ORF">DB32_006191</name>
</gene>
<dbReference type="EMBL" id="CP011125">
    <property type="protein sequence ID" value="AKF09042.1"/>
    <property type="molecule type" value="Genomic_DNA"/>
</dbReference>
<feature type="compositionally biased region" description="Low complexity" evidence="1">
    <location>
        <begin position="580"/>
        <end position="595"/>
    </location>
</feature>
<dbReference type="AlphaFoldDB" id="A0A0F6W708"/>
<dbReference type="Pfam" id="PF05157">
    <property type="entry name" value="MshEN"/>
    <property type="match status" value="1"/>
</dbReference>
<dbReference type="InterPro" id="IPR011989">
    <property type="entry name" value="ARM-like"/>
</dbReference>
<dbReference type="InterPro" id="IPR037257">
    <property type="entry name" value="T2SS_E_N_sf"/>
</dbReference>
<proteinExistence type="predicted"/>
<feature type="region of interest" description="Disordered" evidence="1">
    <location>
        <begin position="720"/>
        <end position="746"/>
    </location>
</feature>
<feature type="compositionally biased region" description="Basic and acidic residues" evidence="1">
    <location>
        <begin position="504"/>
        <end position="523"/>
    </location>
</feature>
<feature type="compositionally biased region" description="Acidic residues" evidence="1">
    <location>
        <begin position="179"/>
        <end position="189"/>
    </location>
</feature>
<feature type="region of interest" description="Disordered" evidence="1">
    <location>
        <begin position="682"/>
        <end position="707"/>
    </location>
</feature>
<keyword evidence="4" id="KW-1185">Reference proteome</keyword>
<dbReference type="SUPFAM" id="SSF48371">
    <property type="entry name" value="ARM repeat"/>
    <property type="match status" value="1"/>
</dbReference>
<evidence type="ECO:0000313" key="4">
    <source>
        <dbReference type="Proteomes" id="UP000034883"/>
    </source>
</evidence>
<organism evidence="3 4">
    <name type="scientific">Sandaracinus amylolyticus</name>
    <dbReference type="NCBI Taxonomy" id="927083"/>
    <lineage>
        <taxon>Bacteria</taxon>
        <taxon>Pseudomonadati</taxon>
        <taxon>Myxococcota</taxon>
        <taxon>Polyangia</taxon>
        <taxon>Polyangiales</taxon>
        <taxon>Sandaracinaceae</taxon>
        <taxon>Sandaracinus</taxon>
    </lineage>
</organism>
<evidence type="ECO:0000256" key="1">
    <source>
        <dbReference type="SAM" id="MobiDB-lite"/>
    </source>
</evidence>
<protein>
    <submittedName>
        <fullName evidence="3">General secretion pathway protein E</fullName>
    </submittedName>
</protein>
<dbReference type="SMART" id="SM00567">
    <property type="entry name" value="EZ_HEAT"/>
    <property type="match status" value="1"/>
</dbReference>
<feature type="compositionally biased region" description="Basic and acidic residues" evidence="1">
    <location>
        <begin position="217"/>
        <end position="227"/>
    </location>
</feature>